<feature type="region of interest" description="Disordered" evidence="1">
    <location>
        <begin position="92"/>
        <end position="132"/>
    </location>
</feature>
<reference evidence="3 5" key="9">
    <citation type="journal article" date="2009" name="PLoS Biol.">
        <title>Lineage-specific biology revealed by a finished genome assembly of the mouse.</title>
        <authorList>
            <consortium name="Mouse Genome Sequencing Consortium"/>
            <person name="Church D.M."/>
            <person name="Goodstadt L."/>
            <person name="Hillier L.W."/>
            <person name="Zody M.C."/>
            <person name="Goldstein S."/>
            <person name="She X."/>
            <person name="Bult C.J."/>
            <person name="Agarwala R."/>
            <person name="Cherry J.L."/>
            <person name="DiCuccio M."/>
            <person name="Hlavina W."/>
            <person name="Kapustin Y."/>
            <person name="Meric P."/>
            <person name="Maglott D."/>
            <person name="Birtle Z."/>
            <person name="Marques A.C."/>
            <person name="Graves T."/>
            <person name="Zhou S."/>
            <person name="Teague B."/>
            <person name="Potamousis K."/>
            <person name="Churas C."/>
            <person name="Place M."/>
            <person name="Herschleb J."/>
            <person name="Runnheim R."/>
            <person name="Forrest D."/>
            <person name="Amos-Landgraf J."/>
            <person name="Schwartz D.C."/>
            <person name="Cheng Z."/>
            <person name="Lindblad-Toh K."/>
            <person name="Eichler E.E."/>
            <person name="Ponting C.P."/>
        </authorList>
    </citation>
    <scope>NUCLEOTIDE SEQUENCE [LARGE SCALE GENOMIC DNA]</scope>
    <source>
        <strain evidence="3 5">C57BL/6J</strain>
    </source>
</reference>
<dbReference type="EMBL" id="AK139881">
    <property type="protein sequence ID" value="BAE24169.1"/>
    <property type="molecule type" value="mRNA"/>
</dbReference>
<proteinExistence type="evidence at transcript level"/>
<organism evidence="2">
    <name type="scientific">Mus musculus</name>
    <name type="common">Mouse</name>
    <dbReference type="NCBI Taxonomy" id="10090"/>
    <lineage>
        <taxon>Eukaryota</taxon>
        <taxon>Metazoa</taxon>
        <taxon>Chordata</taxon>
        <taxon>Craniata</taxon>
        <taxon>Vertebrata</taxon>
        <taxon>Euteleostomi</taxon>
        <taxon>Mammalia</taxon>
        <taxon>Eutheria</taxon>
        <taxon>Euarchontoglires</taxon>
        <taxon>Glires</taxon>
        <taxon>Rodentia</taxon>
        <taxon>Myomorpha</taxon>
        <taxon>Muroidea</taxon>
        <taxon>Muridae</taxon>
        <taxon>Murinae</taxon>
        <taxon>Mus</taxon>
        <taxon>Mus</taxon>
    </lineage>
</organism>
<evidence type="ECO:0000256" key="1">
    <source>
        <dbReference type="SAM" id="MobiDB-lite"/>
    </source>
</evidence>
<dbReference type="UCSC" id="uc029sdq.1">
    <property type="organism name" value="mouse"/>
</dbReference>
<reference evidence="2" key="7">
    <citation type="journal article" date="2005" name="Science">
        <title>The Transcriptional Landscape of the Mammalian Genome.</title>
        <authorList>
            <consortium name="The FANTOM Consortium"/>
            <consortium name="Riken Genome Exploration Research Group and Genome Science Group (Genome Network Project Core Group)"/>
        </authorList>
    </citation>
    <scope>NUCLEOTIDE SEQUENCE</scope>
    <source>
        <strain evidence="2">C57BL/6J</strain>
        <tissue evidence="2">Egg</tissue>
    </source>
</reference>
<dbReference type="PANTHER" id="PTHR31647:SF13">
    <property type="entry name" value="2-CELL-STAGE, VARIABLE GROUP, MEMBER 1-RELATED"/>
    <property type="match status" value="1"/>
</dbReference>
<dbReference type="GeneTree" id="ENSGT00840000130401"/>
<reference evidence="3" key="10">
    <citation type="journal article" date="2011" name="PLoS Biol.">
        <title>Modernizing reference genome assemblies.</title>
        <authorList>
            <person name="Church D.M."/>
            <person name="Schneider V.A."/>
            <person name="Graves T."/>
            <person name="Auger K."/>
            <person name="Cunningham F."/>
            <person name="Bouk N."/>
            <person name="Chen H.C."/>
            <person name="Agarwala R."/>
            <person name="McLaren W.M."/>
            <person name="Ritchie G.R."/>
            <person name="Albracht D."/>
            <person name="Kremitzki M."/>
            <person name="Rock S."/>
            <person name="Kotkiewicz H."/>
            <person name="Kremitzki C."/>
            <person name="Wollam A."/>
            <person name="Trani L."/>
            <person name="Fulton L."/>
            <person name="Fulton R."/>
            <person name="Matthews L."/>
            <person name="Whitehead S."/>
            <person name="Chow W."/>
            <person name="Torrance J."/>
            <person name="Dunn M."/>
            <person name="Harden G."/>
            <person name="Threadgold G."/>
            <person name="Wood J."/>
            <person name="Collins J."/>
            <person name="Heath P."/>
            <person name="Griffiths G."/>
            <person name="Pelan S."/>
            <person name="Grafham D."/>
            <person name="Eichler E.E."/>
            <person name="Weinstock G."/>
            <person name="Mardis E.R."/>
            <person name="Wilson R.K."/>
            <person name="Howe K."/>
            <person name="Flicek P."/>
            <person name="Hubbard T."/>
        </authorList>
    </citation>
    <scope>NUCLEOTIDE SEQUENCE [LARGE SCALE GENOMIC DNA]</scope>
    <source>
        <strain evidence="3">C57BL/6J</strain>
    </source>
</reference>
<evidence type="ECO:0000313" key="3">
    <source>
        <dbReference type="Ensembl" id="ENSMUSP00000111142.3"/>
    </source>
</evidence>
<dbReference type="CTD" id="333467"/>
<accession>Q3UT11</accession>
<dbReference type="Proteomes" id="UP000000589">
    <property type="component" value="Chromosome 13"/>
</dbReference>
<dbReference type="OrthoDB" id="9577998at2759"/>
<reference evidence="2" key="1">
    <citation type="journal article" date="1999" name="Methods Enzymol.">
        <title>High-efficiency full-length cDNA cloning.</title>
        <authorList>
            <person name="Carninci P."/>
            <person name="Hayashizaki Y."/>
        </authorList>
    </citation>
    <scope>NUCLEOTIDE SEQUENCE</scope>
    <source>
        <strain evidence="2">C57BL/6J</strain>
        <tissue evidence="2">Egg</tissue>
    </source>
</reference>
<dbReference type="Ensembl" id="ENSMUST00000180768.2">
    <property type="protein sequence ID" value="ENSMUSP00000137705.2"/>
    <property type="gene ID" value="ENSMUSG00000078537.4"/>
</dbReference>
<feature type="compositionally biased region" description="Polar residues" evidence="1">
    <location>
        <begin position="93"/>
        <end position="102"/>
    </location>
</feature>
<sequence length="173" mass="19335">MGKAKKMVQSFSGFVKDTSDTEEHALPSAQALAAQSTRCSKSETLCLGKEQNHCSEEGWIADWDLYSFCVFESVDYLRSHLRLNSAKKKGTEIFQSVSQREPQVSPGVVDMDNDKDTEEPDQPSPSLLREKRLDLVTCDGGDCTDQDPAPDSPRSLGCWAWLQRAFGQKKKKK</sequence>
<reference evidence="2" key="8">
    <citation type="journal article" date="2005" name="Science">
        <title>Antisense Transcription in the Mammalian Transcriptome.</title>
        <authorList>
            <consortium name="RIKEN Genome Exploration Research Group and Genome Science Group (Genome Network Project Core Group) and the FANTOM Consortium"/>
        </authorList>
    </citation>
    <scope>NUCLEOTIDE SEQUENCE</scope>
    <source>
        <strain evidence="2">C57BL/6J</strain>
        <tissue evidence="2">Egg</tissue>
    </source>
</reference>
<dbReference type="Ensembl" id="ENSMUST00000080505.7">
    <property type="protein sequence ID" value="ENSMUSP00000111142.3"/>
    <property type="gene ID" value="ENSMUSG00000078537.4"/>
</dbReference>
<dbReference type="STRING" id="10090.ENSMUSP00000137705"/>
<reference evidence="2" key="6">
    <citation type="submission" date="2004-03" db="EMBL/GenBank/DDBJ databases">
        <authorList>
            <person name="Arakawa T."/>
            <person name="Carninci P."/>
            <person name="Fukuda S."/>
            <person name="Hashizume W."/>
            <person name="Hayashida K."/>
            <person name="Hori F."/>
            <person name="Iida J."/>
            <person name="Imamura K."/>
            <person name="Imotani K."/>
            <person name="Itoh M."/>
            <person name="Kanagawa S."/>
            <person name="Kawai J."/>
            <person name="Kojima M."/>
            <person name="Konno H."/>
            <person name="Murata M."/>
            <person name="Nakamura M."/>
            <person name="Ninomiya N."/>
            <person name="Nishiyori H."/>
            <person name="Nomura K."/>
            <person name="Ohno M."/>
            <person name="Sakazume N."/>
            <person name="Sano H."/>
            <person name="Sasaki D."/>
            <person name="Shibata K."/>
            <person name="Shiraki T."/>
            <person name="Tagami M."/>
            <person name="Tagami Y."/>
            <person name="Waki K."/>
            <person name="Watahiki A."/>
            <person name="Muramatsu M."/>
            <person name="Hayashizaki Y."/>
        </authorList>
    </citation>
    <scope>NUCLEOTIDE SEQUENCE</scope>
    <source>
        <strain evidence="2">C57BL/6J</strain>
        <tissue evidence="2">Egg</tissue>
    </source>
</reference>
<protein>
    <submittedName>
        <fullName evidence="3">Tcstv family member 5A</fullName>
    </submittedName>
</protein>
<dbReference type="GeneID" id="333467"/>
<keyword evidence="5" id="KW-1185">Reference proteome</keyword>
<reference evidence="2" key="2">
    <citation type="journal article" date="2000" name="Genome Res.">
        <title>Normalization and subtraction of cap-trapper-selected cDNAs to prepare full-length cDNA libraries for rapid discovery of new genes.</title>
        <authorList>
            <person name="Carninci P."/>
            <person name="Shibata Y."/>
            <person name="Hayatsu N."/>
            <person name="Sugahara Y."/>
            <person name="Shibata K."/>
            <person name="Itoh M."/>
            <person name="Konno H."/>
            <person name="Okazaki Y."/>
            <person name="Muramatsu M."/>
            <person name="Hayashizaki Y."/>
        </authorList>
    </citation>
    <scope>NUCLEOTIDE SEQUENCE</scope>
    <source>
        <strain evidence="2">C57BL/6J</strain>
        <tissue evidence="2">Egg</tissue>
    </source>
</reference>
<dbReference type="VEuPathDB" id="HostDB:ENSMUSG00000078537"/>
<dbReference type="HOGENOM" id="CLU_1562384_0_0_1"/>
<dbReference type="AlphaFoldDB" id="Q3UT11"/>
<dbReference type="RefSeq" id="NP_001028941.1">
    <property type="nucleotide sequence ID" value="NM_001033769.2"/>
</dbReference>
<evidence type="ECO:0000313" key="2">
    <source>
        <dbReference type="EMBL" id="BAE24169.1"/>
    </source>
</evidence>
<dbReference type="InterPro" id="IPR009895">
    <property type="entry name" value="DUF1438"/>
</dbReference>
<dbReference type="BioGRID-ORCS" id="333467">
    <property type="hits" value="5 hits in 76 CRISPR screens"/>
</dbReference>
<reference evidence="2" key="3">
    <citation type="journal article" date="2000" name="Genome Res.">
        <title>RIKEN integrated sequence analysis (RISA) system--384-format sequencing pipeline with 384 multicapillary sequencer.</title>
        <authorList>
            <person name="Shibata K."/>
            <person name="Itoh M."/>
            <person name="Aizawa K."/>
            <person name="Nagaoka S."/>
            <person name="Sasaki N."/>
            <person name="Carninci P."/>
            <person name="Konno H."/>
            <person name="Akiyama J."/>
            <person name="Nishi K."/>
            <person name="Kitsunai T."/>
            <person name="Tashiro H."/>
            <person name="Itoh M."/>
            <person name="Sumi N."/>
            <person name="Ishii Y."/>
            <person name="Nakamura S."/>
            <person name="Hazama M."/>
            <person name="Nishine T."/>
            <person name="Harada A."/>
            <person name="Yamamoto R."/>
            <person name="Matsumoto H."/>
            <person name="Sakaguchi S."/>
            <person name="Ikegami T."/>
            <person name="Kashiwagi K."/>
            <person name="Fujiwake S."/>
            <person name="Inoue K."/>
            <person name="Togawa Y."/>
            <person name="Izawa M."/>
            <person name="Ohara E."/>
            <person name="Watahiki M."/>
            <person name="Yoneda Y."/>
            <person name="Ishikawa T."/>
            <person name="Ozawa K."/>
            <person name="Tanaka T."/>
            <person name="Matsuura S."/>
            <person name="Kawai J."/>
            <person name="Okazaki Y."/>
            <person name="Muramatsu M."/>
            <person name="Inoue Y."/>
            <person name="Kira A."/>
            <person name="Hayashizaki Y."/>
        </authorList>
    </citation>
    <scope>NUCLEOTIDE SEQUENCE</scope>
    <source>
        <strain evidence="2">C57BL/6J</strain>
        <tissue evidence="2">Egg</tissue>
    </source>
</reference>
<evidence type="ECO:0000313" key="4">
    <source>
        <dbReference type="MGI" id="MGI:3588226"/>
    </source>
</evidence>
<reference evidence="2" key="4">
    <citation type="journal article" date="2001" name="Nature">
        <title>Functional annotation of a full-length mouse cDNA collection.</title>
        <authorList>
            <consortium name="The RIKEN Genome Exploration Research Group Phase II Team and the FANTOM Consortium"/>
        </authorList>
    </citation>
    <scope>NUCLEOTIDE SEQUENCE</scope>
    <source>
        <strain evidence="2">C57BL/6J</strain>
        <tissue evidence="2">Egg</tissue>
    </source>
</reference>
<dbReference type="PaxDb" id="10090-ENSMUSP00000137705"/>
<evidence type="ECO:0000313" key="5">
    <source>
        <dbReference type="Proteomes" id="UP000000589"/>
    </source>
</evidence>
<dbReference type="Pfam" id="PF07270">
    <property type="entry name" value="DUF1438"/>
    <property type="match status" value="1"/>
</dbReference>
<dbReference type="AGR" id="MGI:3588226"/>
<reference evidence="2" key="5">
    <citation type="journal article" date="2002" name="Nature">
        <title>Analysis of the mouse transcriptome based on functional annotation of 60,770 full-length cDNAs.</title>
        <authorList>
            <consortium name="The FANTOM Consortium and the RIKEN Genome Exploration Research Group Phase I and II Team"/>
        </authorList>
    </citation>
    <scope>NUCLEOTIDE SEQUENCE</scope>
    <source>
        <strain evidence="2">C57BL/6J</strain>
        <tissue evidence="2">Egg</tissue>
    </source>
</reference>
<reference evidence="3" key="11">
    <citation type="submission" date="2025-05" db="UniProtKB">
        <authorList>
            <consortium name="Ensembl"/>
        </authorList>
    </citation>
    <scope>IDENTIFICATION</scope>
    <source>
        <strain evidence="3">C57BL/6J</strain>
    </source>
</reference>
<dbReference type="PANTHER" id="PTHR31647">
    <property type="entry name" value="2-CELL-STAGE, VARIABLE GROUP, MEMBER 1-RELATED"/>
    <property type="match status" value="1"/>
</dbReference>
<gene>
    <name evidence="3 4" type="primary">Tcstv5a</name>
    <name evidence="4" type="synonym">B020031M17Rik</name>
    <name evidence="4" type="synonym">Tcstv5</name>
</gene>
<dbReference type="MGI" id="MGI:3588226">
    <property type="gene designation" value="Tcstv5a"/>
</dbReference>
<feature type="compositionally biased region" description="Acidic residues" evidence="1">
    <location>
        <begin position="111"/>
        <end position="121"/>
    </location>
</feature>
<name>Q3UT11_MOUSE</name>
<dbReference type="KEGG" id="mmu:333467"/>
<dbReference type="Bgee" id="ENSMUSG00000078537">
    <property type="expression patterns" value="Expressed in primary oocyte and 3 other cell types or tissues"/>
</dbReference>